<feature type="active site" description="Proton donor" evidence="3">
    <location>
        <position position="28"/>
    </location>
</feature>
<gene>
    <name evidence="7" type="ORF">H0E87_018429</name>
</gene>
<feature type="site" description="Lowers pKa of active site Tyr" evidence="5">
    <location>
        <position position="58"/>
    </location>
</feature>
<dbReference type="Pfam" id="PF00248">
    <property type="entry name" value="Aldo_ket_red"/>
    <property type="match status" value="1"/>
</dbReference>
<dbReference type="GO" id="GO:0009821">
    <property type="term" value="P:alkaloid biosynthetic process"/>
    <property type="evidence" value="ECO:0007669"/>
    <property type="project" value="UniProtKB-ARBA"/>
</dbReference>
<evidence type="ECO:0000256" key="1">
    <source>
        <dbReference type="ARBA" id="ARBA00007905"/>
    </source>
</evidence>
<dbReference type="PIRSF" id="PIRSF000097">
    <property type="entry name" value="AKR"/>
    <property type="match status" value="1"/>
</dbReference>
<dbReference type="EMBL" id="JACEGQ020000010">
    <property type="protein sequence ID" value="KAH8495237.1"/>
    <property type="molecule type" value="Genomic_DNA"/>
</dbReference>
<name>A0A8T2XT92_POPDE</name>
<dbReference type="PROSITE" id="PS00798">
    <property type="entry name" value="ALDOKETO_REDUCTASE_1"/>
    <property type="match status" value="1"/>
</dbReference>
<dbReference type="PRINTS" id="PR00069">
    <property type="entry name" value="ALDKETRDTASE"/>
</dbReference>
<dbReference type="FunFam" id="3.20.20.100:FF:000013">
    <property type="entry name" value="NADPH-dependent codeinone reductase 1-1"/>
    <property type="match status" value="1"/>
</dbReference>
<comment type="similarity">
    <text evidence="1">Belongs to the aldo/keto reductase family.</text>
</comment>
<dbReference type="InterPro" id="IPR036812">
    <property type="entry name" value="NAD(P)_OxRdtase_dom_sf"/>
</dbReference>
<dbReference type="SUPFAM" id="SSF51430">
    <property type="entry name" value="NAD(P)-linked oxidoreductase"/>
    <property type="match status" value="1"/>
</dbReference>
<evidence type="ECO:0000313" key="7">
    <source>
        <dbReference type="EMBL" id="KAH8495237.1"/>
    </source>
</evidence>
<sequence>MDGELVTIPEVLLAIEIGYRHFDTAKLYLTEEQLGEAIDEALSRGFIKSRDELFITSKLWYNDAHAELILPALKRSLRDLQLEYLYLYLIHWPVSSRSGTYEFPINKEDFLHMNFKSVWEAMQECQDLGLTKSIGVSNFSCKKLSDILAFAKIPPAVNQLEINPLWQQKKLREFRKANGILLTAYAPLGVKGTLWGSNRVIENEVLKGIATTKGKSVAQSFNNGRMTENLKIFNWTLSEEESTMISETPQSRGCRGEDYISEKGPIKTIEELWDGEI</sequence>
<accession>A0A8T2XT92</accession>
<evidence type="ECO:0000256" key="4">
    <source>
        <dbReference type="PIRSR" id="PIRSR000097-2"/>
    </source>
</evidence>
<proteinExistence type="inferred from homology"/>
<evidence type="ECO:0000313" key="8">
    <source>
        <dbReference type="Proteomes" id="UP000807159"/>
    </source>
</evidence>
<dbReference type="InterPro" id="IPR018170">
    <property type="entry name" value="Aldo/ket_reductase_CS"/>
</dbReference>
<evidence type="ECO:0000256" key="5">
    <source>
        <dbReference type="PIRSR" id="PIRSR000097-3"/>
    </source>
</evidence>
<dbReference type="InterPro" id="IPR023210">
    <property type="entry name" value="NADP_OxRdtase_dom"/>
</dbReference>
<reference evidence="7" key="1">
    <citation type="journal article" date="2021" name="J. Hered.">
        <title>Genome Assembly of Salicaceae Populus deltoides (Eastern Cottonwood) I-69 Based on Nanopore Sequencing and Hi-C Technologies.</title>
        <authorList>
            <person name="Bai S."/>
            <person name="Wu H."/>
            <person name="Zhang J."/>
            <person name="Pan Z."/>
            <person name="Zhao W."/>
            <person name="Li Z."/>
            <person name="Tong C."/>
        </authorList>
    </citation>
    <scope>NUCLEOTIDE SEQUENCE</scope>
    <source>
        <tissue evidence="7">Leaf</tissue>
    </source>
</reference>
<dbReference type="PANTHER" id="PTHR11732">
    <property type="entry name" value="ALDO/KETO REDUCTASE"/>
    <property type="match status" value="1"/>
</dbReference>
<dbReference type="GO" id="GO:0016491">
    <property type="term" value="F:oxidoreductase activity"/>
    <property type="evidence" value="ECO:0007669"/>
    <property type="project" value="InterPro"/>
</dbReference>
<evidence type="ECO:0000256" key="2">
    <source>
        <dbReference type="ARBA" id="ARBA00022857"/>
    </source>
</evidence>
<keyword evidence="8" id="KW-1185">Reference proteome</keyword>
<comment type="caution">
    <text evidence="7">The sequence shown here is derived from an EMBL/GenBank/DDBJ whole genome shotgun (WGS) entry which is preliminary data.</text>
</comment>
<dbReference type="Proteomes" id="UP000807159">
    <property type="component" value="Chromosome 10"/>
</dbReference>
<feature type="domain" description="NADP-dependent oxidoreductase" evidence="6">
    <location>
        <begin position="13"/>
        <end position="197"/>
    </location>
</feature>
<dbReference type="InterPro" id="IPR020471">
    <property type="entry name" value="AKR"/>
</dbReference>
<dbReference type="PROSITE" id="PS00062">
    <property type="entry name" value="ALDOKETO_REDUCTASE_2"/>
    <property type="match status" value="1"/>
</dbReference>
<protein>
    <recommendedName>
        <fullName evidence="6">NADP-dependent oxidoreductase domain-containing protein</fullName>
    </recommendedName>
</protein>
<evidence type="ECO:0000259" key="6">
    <source>
        <dbReference type="Pfam" id="PF00248"/>
    </source>
</evidence>
<evidence type="ECO:0000256" key="3">
    <source>
        <dbReference type="PIRSR" id="PIRSR000097-1"/>
    </source>
</evidence>
<feature type="binding site" evidence="4">
    <location>
        <position position="91"/>
    </location>
    <ligand>
        <name>substrate</name>
    </ligand>
</feature>
<organism evidence="7 8">
    <name type="scientific">Populus deltoides</name>
    <name type="common">Eastern poplar</name>
    <name type="synonym">Eastern cottonwood</name>
    <dbReference type="NCBI Taxonomy" id="3696"/>
    <lineage>
        <taxon>Eukaryota</taxon>
        <taxon>Viridiplantae</taxon>
        <taxon>Streptophyta</taxon>
        <taxon>Embryophyta</taxon>
        <taxon>Tracheophyta</taxon>
        <taxon>Spermatophyta</taxon>
        <taxon>Magnoliopsida</taxon>
        <taxon>eudicotyledons</taxon>
        <taxon>Gunneridae</taxon>
        <taxon>Pentapetalae</taxon>
        <taxon>rosids</taxon>
        <taxon>fabids</taxon>
        <taxon>Malpighiales</taxon>
        <taxon>Salicaceae</taxon>
        <taxon>Saliceae</taxon>
        <taxon>Populus</taxon>
    </lineage>
</organism>
<dbReference type="AlphaFoldDB" id="A0A8T2XT92"/>
<keyword evidence="2" id="KW-0521">NADP</keyword>
<dbReference type="Gene3D" id="3.20.20.100">
    <property type="entry name" value="NADP-dependent oxidoreductase domain"/>
    <property type="match status" value="1"/>
</dbReference>